<evidence type="ECO:0000313" key="2">
    <source>
        <dbReference type="EMBL" id="NOI82065.1"/>
    </source>
</evidence>
<keyword evidence="1" id="KW-1133">Transmembrane helix</keyword>
<dbReference type="Proteomes" id="UP000572722">
    <property type="component" value="Unassembled WGS sequence"/>
</dbReference>
<feature type="transmembrane region" description="Helical" evidence="1">
    <location>
        <begin position="45"/>
        <end position="63"/>
    </location>
</feature>
<feature type="transmembrane region" description="Helical" evidence="1">
    <location>
        <begin position="115"/>
        <end position="135"/>
    </location>
</feature>
<dbReference type="RefSeq" id="WP_171323388.1">
    <property type="nucleotide sequence ID" value="NZ_VTXO01000006.1"/>
</dbReference>
<proteinExistence type="predicted"/>
<organism evidence="2 3">
    <name type="scientific">Vibrio tubiashii</name>
    <dbReference type="NCBI Taxonomy" id="29498"/>
    <lineage>
        <taxon>Bacteria</taxon>
        <taxon>Pseudomonadati</taxon>
        <taxon>Pseudomonadota</taxon>
        <taxon>Gammaproteobacteria</taxon>
        <taxon>Vibrionales</taxon>
        <taxon>Vibrionaceae</taxon>
        <taxon>Vibrio</taxon>
        <taxon>Vibrio oreintalis group</taxon>
    </lineage>
</organism>
<dbReference type="EMBL" id="VTXO01000006">
    <property type="protein sequence ID" value="NOI82065.1"/>
    <property type="molecule type" value="Genomic_DNA"/>
</dbReference>
<dbReference type="InterPro" id="IPR046513">
    <property type="entry name" value="DUF6691"/>
</dbReference>
<keyword evidence="1" id="KW-0812">Transmembrane</keyword>
<comment type="caution">
    <text evidence="2">The sequence shown here is derived from an EMBL/GenBank/DDBJ whole genome shotgun (WGS) entry which is preliminary data.</text>
</comment>
<accession>A0AAE5EW86</accession>
<protein>
    <submittedName>
        <fullName evidence="2">YeeE/YedE family protein</fullName>
    </submittedName>
</protein>
<evidence type="ECO:0000256" key="1">
    <source>
        <dbReference type="SAM" id="Phobius"/>
    </source>
</evidence>
<name>A0AAE5EW86_9VIBR</name>
<keyword evidence="1" id="KW-0472">Membrane</keyword>
<reference evidence="2 3" key="1">
    <citation type="submission" date="2019-08" db="EMBL/GenBank/DDBJ databases">
        <title>Draft genome sequencing and comparative genomics of hatchery-associated Vibrios.</title>
        <authorList>
            <person name="Kehlet-Delgado H."/>
            <person name="Mueller R.S."/>
        </authorList>
    </citation>
    <scope>NUCLEOTIDE SEQUENCE [LARGE SCALE GENOMIC DNA]</scope>
    <source>
        <strain evidence="2 3">01-65-5-1</strain>
    </source>
</reference>
<feature type="transmembrane region" description="Helical" evidence="1">
    <location>
        <begin position="84"/>
        <end position="103"/>
    </location>
</feature>
<dbReference type="AlphaFoldDB" id="A0AAE5EW86"/>
<gene>
    <name evidence="2" type="ORF">F0237_15475</name>
</gene>
<evidence type="ECO:0000313" key="3">
    <source>
        <dbReference type="Proteomes" id="UP000572722"/>
    </source>
</evidence>
<dbReference type="Pfam" id="PF20398">
    <property type="entry name" value="DUF6691"/>
    <property type="match status" value="1"/>
</dbReference>
<sequence>MKSTILRLAPLFSGLLFGVGMTLSGMIQPQKVVGFLDVMGEWDASLAFVMVGALLVFMPFYWLHIKKISKAMDGSLLSIPTQTILDVRLITGAALFGLGWGIAGICPGPAVTSLALGNSDILLFFSSMLLGSLFIKALDSSTQKSVSPIKVN</sequence>